<evidence type="ECO:0000313" key="3">
    <source>
        <dbReference type="Proteomes" id="UP000314294"/>
    </source>
</evidence>
<keyword evidence="3" id="KW-1185">Reference proteome</keyword>
<name>A0A4Z2I2Q8_9TELE</name>
<reference evidence="2 3" key="1">
    <citation type="submission" date="2019-03" db="EMBL/GenBank/DDBJ databases">
        <title>First draft genome of Liparis tanakae, snailfish: a comprehensive survey of snailfish specific genes.</title>
        <authorList>
            <person name="Kim W."/>
            <person name="Song I."/>
            <person name="Jeong J.-H."/>
            <person name="Kim D."/>
            <person name="Kim S."/>
            <person name="Ryu S."/>
            <person name="Song J.Y."/>
            <person name="Lee S.K."/>
        </authorList>
    </citation>
    <scope>NUCLEOTIDE SEQUENCE [LARGE SCALE GENOMIC DNA]</scope>
    <source>
        <tissue evidence="2">Muscle</tissue>
    </source>
</reference>
<dbReference type="EMBL" id="SRLO01000140">
    <property type="protein sequence ID" value="TNN72267.1"/>
    <property type="molecule type" value="Genomic_DNA"/>
</dbReference>
<gene>
    <name evidence="2" type="ORF">EYF80_017551</name>
</gene>
<proteinExistence type="predicted"/>
<organism evidence="2 3">
    <name type="scientific">Liparis tanakae</name>
    <name type="common">Tanaka's snailfish</name>
    <dbReference type="NCBI Taxonomy" id="230148"/>
    <lineage>
        <taxon>Eukaryota</taxon>
        <taxon>Metazoa</taxon>
        <taxon>Chordata</taxon>
        <taxon>Craniata</taxon>
        <taxon>Vertebrata</taxon>
        <taxon>Euteleostomi</taxon>
        <taxon>Actinopterygii</taxon>
        <taxon>Neopterygii</taxon>
        <taxon>Teleostei</taxon>
        <taxon>Neoteleostei</taxon>
        <taxon>Acanthomorphata</taxon>
        <taxon>Eupercaria</taxon>
        <taxon>Perciformes</taxon>
        <taxon>Cottioidei</taxon>
        <taxon>Cottales</taxon>
        <taxon>Liparidae</taxon>
        <taxon>Liparis</taxon>
    </lineage>
</organism>
<feature type="region of interest" description="Disordered" evidence="1">
    <location>
        <begin position="1"/>
        <end position="29"/>
    </location>
</feature>
<dbReference type="Proteomes" id="UP000314294">
    <property type="component" value="Unassembled WGS sequence"/>
</dbReference>
<sequence>MTLTQRDAANNQMSRSSEESPELKRPSSLLGERHIVAGSKQSKCSRLVSVPGSQTKCEVSCKEILVRDGGSPGGNRTVHGSVLSCSRHRSFTMGSET</sequence>
<feature type="compositionally biased region" description="Basic and acidic residues" evidence="1">
    <location>
        <begin position="16"/>
        <end position="29"/>
    </location>
</feature>
<accession>A0A4Z2I2Q8</accession>
<dbReference type="AlphaFoldDB" id="A0A4Z2I2Q8"/>
<comment type="caution">
    <text evidence="2">The sequence shown here is derived from an EMBL/GenBank/DDBJ whole genome shotgun (WGS) entry which is preliminary data.</text>
</comment>
<evidence type="ECO:0000256" key="1">
    <source>
        <dbReference type="SAM" id="MobiDB-lite"/>
    </source>
</evidence>
<protein>
    <submittedName>
        <fullName evidence="2">Uncharacterized protein</fullName>
    </submittedName>
</protein>
<evidence type="ECO:0000313" key="2">
    <source>
        <dbReference type="EMBL" id="TNN72267.1"/>
    </source>
</evidence>
<feature type="compositionally biased region" description="Polar residues" evidence="1">
    <location>
        <begin position="1"/>
        <end position="15"/>
    </location>
</feature>